<evidence type="ECO:0000313" key="2">
    <source>
        <dbReference type="EMBL" id="GIJ53933.1"/>
    </source>
</evidence>
<dbReference type="PROSITE" id="PS51257">
    <property type="entry name" value="PROKAR_LIPOPROTEIN"/>
    <property type="match status" value="1"/>
</dbReference>
<evidence type="ECO:0000256" key="1">
    <source>
        <dbReference type="SAM" id="SignalP"/>
    </source>
</evidence>
<dbReference type="EMBL" id="BOPG01000009">
    <property type="protein sequence ID" value="GIJ53933.1"/>
    <property type="molecule type" value="Genomic_DNA"/>
</dbReference>
<comment type="caution">
    <text evidence="2">The sequence shown here is derived from an EMBL/GenBank/DDBJ whole genome shotgun (WGS) entry which is preliminary data.</text>
</comment>
<gene>
    <name evidence="2" type="ORF">Vau01_014490</name>
</gene>
<protein>
    <submittedName>
        <fullName evidence="2">Uncharacterized protein</fullName>
    </submittedName>
</protein>
<feature type="signal peptide" evidence="1">
    <location>
        <begin position="1"/>
        <end position="20"/>
    </location>
</feature>
<feature type="chain" id="PRO_5039588480" evidence="1">
    <location>
        <begin position="21"/>
        <end position="109"/>
    </location>
</feature>
<dbReference type="AlphaFoldDB" id="A0A8J3Z2Q0"/>
<accession>A0A8J3Z2Q0</accession>
<keyword evidence="3" id="KW-1185">Reference proteome</keyword>
<dbReference type="Proteomes" id="UP000612585">
    <property type="component" value="Unassembled WGS sequence"/>
</dbReference>
<sequence length="109" mass="10860">MRRRLAALALAAALAGSVLAGCSSEGADVDCNLNSCTVTMDRGVDASASVLGVDVKLQSVQGQQVTLDVEGNTVTVPVGADGSTQVAGLTVTVQSITDDQVVLQVTGGN</sequence>
<evidence type="ECO:0000313" key="3">
    <source>
        <dbReference type="Proteomes" id="UP000612585"/>
    </source>
</evidence>
<organism evidence="2 3">
    <name type="scientific">Virgisporangium aurantiacum</name>
    <dbReference type="NCBI Taxonomy" id="175570"/>
    <lineage>
        <taxon>Bacteria</taxon>
        <taxon>Bacillati</taxon>
        <taxon>Actinomycetota</taxon>
        <taxon>Actinomycetes</taxon>
        <taxon>Micromonosporales</taxon>
        <taxon>Micromonosporaceae</taxon>
        <taxon>Virgisporangium</taxon>
    </lineage>
</organism>
<name>A0A8J3Z2Q0_9ACTN</name>
<keyword evidence="1" id="KW-0732">Signal</keyword>
<proteinExistence type="predicted"/>
<reference evidence="2" key="1">
    <citation type="submission" date="2021-01" db="EMBL/GenBank/DDBJ databases">
        <title>Whole genome shotgun sequence of Virgisporangium aurantiacum NBRC 16421.</title>
        <authorList>
            <person name="Komaki H."/>
            <person name="Tamura T."/>
        </authorList>
    </citation>
    <scope>NUCLEOTIDE SEQUENCE</scope>
    <source>
        <strain evidence="2">NBRC 16421</strain>
    </source>
</reference>